<evidence type="ECO:0000256" key="1">
    <source>
        <dbReference type="SAM" id="MobiDB-lite"/>
    </source>
</evidence>
<organism evidence="2 3">
    <name type="scientific">Phormidium tenue NIES-30</name>
    <dbReference type="NCBI Taxonomy" id="549789"/>
    <lineage>
        <taxon>Bacteria</taxon>
        <taxon>Bacillati</taxon>
        <taxon>Cyanobacteriota</taxon>
        <taxon>Cyanophyceae</taxon>
        <taxon>Oscillatoriophycideae</taxon>
        <taxon>Oscillatoriales</taxon>
        <taxon>Oscillatoriaceae</taxon>
        <taxon>Phormidium</taxon>
    </lineage>
</organism>
<keyword evidence="3" id="KW-1185">Reference proteome</keyword>
<proteinExistence type="predicted"/>
<evidence type="ECO:0000313" key="2">
    <source>
        <dbReference type="EMBL" id="OKH49870.1"/>
    </source>
</evidence>
<reference evidence="2 3" key="1">
    <citation type="submission" date="2016-11" db="EMBL/GenBank/DDBJ databases">
        <title>Draft Genome Sequences of Nine Cyanobacterial Strains from Diverse Habitats.</title>
        <authorList>
            <person name="Zhu T."/>
            <person name="Hou S."/>
            <person name="Lu X."/>
            <person name="Hess W.R."/>
        </authorList>
    </citation>
    <scope>NUCLEOTIDE SEQUENCE [LARGE SCALE GENOMIC DNA]</scope>
    <source>
        <strain evidence="2 3">NIES-30</strain>
    </source>
</reference>
<name>A0A1U7J8P7_9CYAN</name>
<protein>
    <submittedName>
        <fullName evidence="2">Uncharacterized protein</fullName>
    </submittedName>
</protein>
<feature type="region of interest" description="Disordered" evidence="1">
    <location>
        <begin position="97"/>
        <end position="119"/>
    </location>
</feature>
<dbReference type="OrthoDB" id="531848at2"/>
<evidence type="ECO:0000313" key="3">
    <source>
        <dbReference type="Proteomes" id="UP000185557"/>
    </source>
</evidence>
<dbReference type="Proteomes" id="UP000185557">
    <property type="component" value="Unassembled WGS sequence"/>
</dbReference>
<dbReference type="AlphaFoldDB" id="A0A1U7J8P7"/>
<dbReference type="STRING" id="549789.NIES30_03915"/>
<dbReference type="RefSeq" id="WP_073607109.1">
    <property type="nucleotide sequence ID" value="NZ_MRCG01000002.1"/>
</dbReference>
<gene>
    <name evidence="2" type="ORF">NIES30_03915</name>
</gene>
<dbReference type="EMBL" id="MRCG01000002">
    <property type="protein sequence ID" value="OKH49870.1"/>
    <property type="molecule type" value="Genomic_DNA"/>
</dbReference>
<sequence length="119" mass="13041">MPITDTSRRLRPAILDKDIDSLHGLGTIPTYSTVRAAATPDALQLAHAKMRAMQQTETEKLALAKAATDAARVAEWEFHNAVLAMKECVRGQFGSDSNEAQAIGLKKKSERKRPKRQAA</sequence>
<feature type="compositionally biased region" description="Basic residues" evidence="1">
    <location>
        <begin position="105"/>
        <end position="119"/>
    </location>
</feature>
<comment type="caution">
    <text evidence="2">The sequence shown here is derived from an EMBL/GenBank/DDBJ whole genome shotgun (WGS) entry which is preliminary data.</text>
</comment>
<accession>A0A1U7J8P7</accession>